<dbReference type="EMBL" id="CP121694">
    <property type="protein sequence ID" value="WRO20866.1"/>
    <property type="molecule type" value="Genomic_DNA"/>
</dbReference>
<organism evidence="2 3">
    <name type="scientific">Metallumcola ferriviriculae</name>
    <dbReference type="NCBI Taxonomy" id="3039180"/>
    <lineage>
        <taxon>Bacteria</taxon>
        <taxon>Bacillati</taxon>
        <taxon>Bacillota</taxon>
        <taxon>Clostridia</taxon>
        <taxon>Neomoorellales</taxon>
        <taxon>Desulfitibacteraceae</taxon>
        <taxon>Metallumcola</taxon>
    </lineage>
</organism>
<dbReference type="Gene3D" id="3.30.70.1290">
    <property type="entry name" value="Transposase IS200-like"/>
    <property type="match status" value="1"/>
</dbReference>
<gene>
    <name evidence="2" type="ORF">MFMK1_000656</name>
</gene>
<dbReference type="SUPFAM" id="SSF143422">
    <property type="entry name" value="Transposase IS200-like"/>
    <property type="match status" value="1"/>
</dbReference>
<evidence type="ECO:0000259" key="1">
    <source>
        <dbReference type="SMART" id="SM01321"/>
    </source>
</evidence>
<name>A0AAU0UKU7_9FIRM</name>
<dbReference type="SMART" id="SM01321">
    <property type="entry name" value="Y1_Tnp"/>
    <property type="match status" value="1"/>
</dbReference>
<keyword evidence="3" id="KW-1185">Reference proteome</keyword>
<dbReference type="InterPro" id="IPR002686">
    <property type="entry name" value="Transposase_17"/>
</dbReference>
<reference evidence="2 3" key="1">
    <citation type="submission" date="2023-04" db="EMBL/GenBank/DDBJ databases">
        <authorList>
            <person name="Hsu D."/>
        </authorList>
    </citation>
    <scope>NUCLEOTIDE SEQUENCE [LARGE SCALE GENOMIC DNA]</scope>
    <source>
        <strain evidence="2 3">MK1</strain>
    </source>
</reference>
<dbReference type="Pfam" id="PF01797">
    <property type="entry name" value="Y1_Tnp"/>
    <property type="match status" value="1"/>
</dbReference>
<evidence type="ECO:0000313" key="2">
    <source>
        <dbReference type="EMBL" id="WRO20866.1"/>
    </source>
</evidence>
<dbReference type="PANTHER" id="PTHR34322">
    <property type="entry name" value="TRANSPOSASE, Y1_TNP DOMAIN-CONTAINING"/>
    <property type="match status" value="1"/>
</dbReference>
<dbReference type="GO" id="GO:0004803">
    <property type="term" value="F:transposase activity"/>
    <property type="evidence" value="ECO:0007669"/>
    <property type="project" value="InterPro"/>
</dbReference>
<dbReference type="RefSeq" id="WP_366923744.1">
    <property type="nucleotide sequence ID" value="NZ_CP121694.1"/>
</dbReference>
<accession>A0AAU0UKU7</accession>
<evidence type="ECO:0000313" key="3">
    <source>
        <dbReference type="Proteomes" id="UP001329915"/>
    </source>
</evidence>
<proteinExistence type="predicted"/>
<dbReference type="GO" id="GO:0006313">
    <property type="term" value="P:DNA transposition"/>
    <property type="evidence" value="ECO:0007669"/>
    <property type="project" value="InterPro"/>
</dbReference>
<dbReference type="AlphaFoldDB" id="A0AAU0UKU7"/>
<protein>
    <submittedName>
        <fullName evidence="2">Transposase</fullName>
    </submittedName>
</protein>
<feature type="domain" description="Transposase IS200-like" evidence="1">
    <location>
        <begin position="9"/>
        <end position="123"/>
    </location>
</feature>
<sequence length="252" mass="30302">MPRRARKKSSTGIYHVILRGINRQIIFEDDEDYEKLLETLKQHKDISGCKIFAYCFMSNHIHLLLKEGEEDLGTTFRRIGATYVYWYNWKYNRRGHLFQDRYKSEPVETDRYFLTVLRYIHHNPLKAGIVKKLSIYPWSSYREYLGKPRICNIEFTFNFFSEDREKAIELFTDFHLEGNNDRCLEYDQNMRWKDTEAVDFIKEISGVQSPVEIQSFEKQRRNDILRKCKEKGLSIRQIERLTGVSFGVIRRI</sequence>
<dbReference type="Proteomes" id="UP001329915">
    <property type="component" value="Chromosome"/>
</dbReference>
<dbReference type="InterPro" id="IPR036515">
    <property type="entry name" value="Transposase_17_sf"/>
</dbReference>
<dbReference type="PANTHER" id="PTHR34322:SF2">
    <property type="entry name" value="TRANSPOSASE IS200-LIKE DOMAIN-CONTAINING PROTEIN"/>
    <property type="match status" value="1"/>
</dbReference>
<dbReference type="GO" id="GO:0003677">
    <property type="term" value="F:DNA binding"/>
    <property type="evidence" value="ECO:0007669"/>
    <property type="project" value="InterPro"/>
</dbReference>
<dbReference type="KEGG" id="dbc:MFMK1_000656"/>